<feature type="transmembrane region" description="Helical" evidence="2">
    <location>
        <begin position="106"/>
        <end position="134"/>
    </location>
</feature>
<evidence type="ECO:0000313" key="3">
    <source>
        <dbReference type="EMBL" id="TZF92345.1"/>
    </source>
</evidence>
<accession>A0A5D8ZBN8</accession>
<evidence type="ECO:0000313" key="4">
    <source>
        <dbReference type="Proteomes" id="UP000323884"/>
    </source>
</evidence>
<organism evidence="3 4">
    <name type="scientific">Chryseobacterium panacisoli</name>
    <dbReference type="NCBI Taxonomy" id="1807141"/>
    <lineage>
        <taxon>Bacteria</taxon>
        <taxon>Pseudomonadati</taxon>
        <taxon>Bacteroidota</taxon>
        <taxon>Flavobacteriia</taxon>
        <taxon>Flavobacteriales</taxon>
        <taxon>Weeksellaceae</taxon>
        <taxon>Chryseobacterium group</taxon>
        <taxon>Chryseobacterium</taxon>
    </lineage>
</organism>
<sequence>MLEQKTGVYDNPYKFNAKELDRETGLYYYGARYYNPRASIWYGVDPLAVHNPVMETEFYGEGEHNDGVYFWGNLNPYIYTYQNPIKYVDPNGKQTFSLPLLGGARIIVLGTGGFVSGVAGGVFGGLVAAGYGALQQQKIFQQQRGYEFSRLSHQEEKEKLLQESFPVAEQDNLTIKDFPAAIKQKITILNTDHSKNDKKKVNSAEVGDIVQTLDSHPQNFNKKGKNYTNNKTNEIWQKSTTEHSGEKEWKVGIGRNEPTKSKKITVTSSDSKILKKNL</sequence>
<reference evidence="3 4" key="1">
    <citation type="submission" date="2019-08" db="EMBL/GenBank/DDBJ databases">
        <title>Draft genome sequence of Chryseobacterium sp. Gsoil 183.</title>
        <authorList>
            <person name="Im W.-T."/>
        </authorList>
    </citation>
    <scope>NUCLEOTIDE SEQUENCE [LARGE SCALE GENOMIC DNA]</scope>
    <source>
        <strain evidence="3 4">Gsoil 183</strain>
    </source>
</reference>
<dbReference type="RefSeq" id="WP_149389325.1">
    <property type="nucleotide sequence ID" value="NZ_VTRU01000009.1"/>
</dbReference>
<dbReference type="AlphaFoldDB" id="A0A5D8ZBN8"/>
<proteinExistence type="predicted"/>
<protein>
    <submittedName>
        <fullName evidence="3">RHS repeat-associated core domain-containing protein</fullName>
    </submittedName>
</protein>
<dbReference type="NCBIfam" id="TIGR03696">
    <property type="entry name" value="Rhs_assc_core"/>
    <property type="match status" value="1"/>
</dbReference>
<dbReference type="PANTHER" id="PTHR32305:SF15">
    <property type="entry name" value="PROTEIN RHSA-RELATED"/>
    <property type="match status" value="1"/>
</dbReference>
<keyword evidence="4" id="KW-1185">Reference proteome</keyword>
<dbReference type="OrthoDB" id="1367325at2"/>
<dbReference type="EMBL" id="VTRU01000009">
    <property type="protein sequence ID" value="TZF92345.1"/>
    <property type="molecule type" value="Genomic_DNA"/>
</dbReference>
<keyword evidence="2" id="KW-0812">Transmembrane</keyword>
<evidence type="ECO:0000256" key="1">
    <source>
        <dbReference type="SAM" id="MobiDB-lite"/>
    </source>
</evidence>
<keyword evidence="2" id="KW-0472">Membrane</keyword>
<gene>
    <name evidence="3" type="ORF">FW781_21650</name>
</gene>
<dbReference type="Proteomes" id="UP000323884">
    <property type="component" value="Unassembled WGS sequence"/>
</dbReference>
<keyword evidence="2" id="KW-1133">Transmembrane helix</keyword>
<name>A0A5D8ZBN8_9FLAO</name>
<dbReference type="PANTHER" id="PTHR32305">
    <property type="match status" value="1"/>
</dbReference>
<dbReference type="InterPro" id="IPR022385">
    <property type="entry name" value="Rhs_assc_core"/>
</dbReference>
<evidence type="ECO:0000256" key="2">
    <source>
        <dbReference type="SAM" id="Phobius"/>
    </source>
</evidence>
<comment type="caution">
    <text evidence="3">The sequence shown here is derived from an EMBL/GenBank/DDBJ whole genome shotgun (WGS) entry which is preliminary data.</text>
</comment>
<feature type="region of interest" description="Disordered" evidence="1">
    <location>
        <begin position="255"/>
        <end position="278"/>
    </location>
</feature>
<dbReference type="Gene3D" id="2.180.10.10">
    <property type="entry name" value="RHS repeat-associated core"/>
    <property type="match status" value="1"/>
</dbReference>
<dbReference type="InterPro" id="IPR050708">
    <property type="entry name" value="T6SS_VgrG/RHS"/>
</dbReference>